<evidence type="ECO:0000313" key="1">
    <source>
        <dbReference type="EMBL" id="MBZ7988177.1"/>
    </source>
</evidence>
<dbReference type="Proteomes" id="UP000786183">
    <property type="component" value="Unassembled WGS sequence"/>
</dbReference>
<feature type="non-terminal residue" evidence="1">
    <location>
        <position position="1"/>
    </location>
</feature>
<evidence type="ECO:0000313" key="2">
    <source>
        <dbReference type="Proteomes" id="UP000786183"/>
    </source>
</evidence>
<name>A0ABS7WV20_9BACT</name>
<dbReference type="RefSeq" id="WP_224325607.1">
    <property type="nucleotide sequence ID" value="NZ_JACGBB010000052.1"/>
</dbReference>
<sequence>AGIPENFKIHSDTLKNLVNDNENSYLAYKPFYEIDIAKSVGNAYKILSQVVGDDILNSKEFFNTEDIKQFPQGYIQARSDEIKINKILHSSDDYENNHGMTFQNELYQTHHPLFYSFDNDDRTKPNTNVFPPDNAKQDPRFSGYFGDYDVAKQKYINENGEISKGGLLIGILKSNPTLIEGESTYKGKLSGYDRKISSATFFAFDKALGMQVLARGENGFTSAEVENIPRWLKDYVRLNAYDKPINQRSTIVGSDNYTKTLYSPTSGFFSDNKKAEEKQLDEFMRKIRELMGMENPNKNISELNYDEFLKLAFSFSQNKMLNIKV</sequence>
<proteinExistence type="predicted"/>
<keyword evidence="2" id="KW-1185">Reference proteome</keyword>
<reference evidence="1 2" key="1">
    <citation type="submission" date="2020-07" db="EMBL/GenBank/DDBJ databases">
        <title>Transfer of Campylobacter canadensis to the novel genus Avispirillum gen. nov., that also includes two novel species recovered from migratory waterfowl: Avispirillum anseris sp. nov. and Avispirillum brantae sp. nov.</title>
        <authorList>
            <person name="Miller W.G."/>
            <person name="Chapman M.H."/>
            <person name="Yee E."/>
            <person name="Inglis G.D."/>
        </authorList>
    </citation>
    <scope>NUCLEOTIDE SEQUENCE [LARGE SCALE GENOMIC DNA]</scope>
    <source>
        <strain evidence="1 2">L283</strain>
    </source>
</reference>
<dbReference type="InterPro" id="IPR058078">
    <property type="entry name" value="Cj0814-like"/>
</dbReference>
<protein>
    <submittedName>
        <fullName evidence="1">Uncharacterized protein</fullName>
    </submittedName>
</protein>
<comment type="caution">
    <text evidence="1">The sequence shown here is derived from an EMBL/GenBank/DDBJ whole genome shotgun (WGS) entry which is preliminary data.</text>
</comment>
<accession>A0ABS7WV20</accession>
<dbReference type="NCBIfam" id="NF046095">
    <property type="entry name" value="flg_dep_Cj0814"/>
    <property type="match status" value="1"/>
</dbReference>
<organism evidence="1 2">
    <name type="scientific">Campylobacter canadensis</name>
    <dbReference type="NCBI Taxonomy" id="449520"/>
    <lineage>
        <taxon>Bacteria</taxon>
        <taxon>Pseudomonadati</taxon>
        <taxon>Campylobacterota</taxon>
        <taxon>Epsilonproteobacteria</taxon>
        <taxon>Campylobacterales</taxon>
        <taxon>Campylobacteraceae</taxon>
        <taxon>Campylobacter</taxon>
    </lineage>
</organism>
<gene>
    <name evidence="1" type="ORF">AVCANL283_08760</name>
</gene>
<dbReference type="EMBL" id="JACGBB010000052">
    <property type="protein sequence ID" value="MBZ7988177.1"/>
    <property type="molecule type" value="Genomic_DNA"/>
</dbReference>